<dbReference type="InterPro" id="IPR011004">
    <property type="entry name" value="Trimer_LpxA-like_sf"/>
</dbReference>
<dbReference type="PANTHER" id="PTHR43300">
    <property type="entry name" value="ACETYLTRANSFERASE"/>
    <property type="match status" value="1"/>
</dbReference>
<dbReference type="RefSeq" id="WP_340328949.1">
    <property type="nucleotide sequence ID" value="NZ_JAZHOF010000003.1"/>
</dbReference>
<dbReference type="Gene3D" id="2.160.10.10">
    <property type="entry name" value="Hexapeptide repeat proteins"/>
    <property type="match status" value="1"/>
</dbReference>
<comment type="similarity">
    <text evidence="1">Belongs to the transferase hexapeptide repeat family.</text>
</comment>
<proteinExistence type="inferred from homology"/>
<evidence type="ECO:0000313" key="2">
    <source>
        <dbReference type="EMBL" id="MEJ8571246.1"/>
    </source>
</evidence>
<dbReference type="InterPro" id="IPR001451">
    <property type="entry name" value="Hexapep"/>
</dbReference>
<name>A0AAW9RN63_9HYPH</name>
<dbReference type="InterPro" id="IPR050179">
    <property type="entry name" value="Trans_hexapeptide_repeat"/>
</dbReference>
<gene>
    <name evidence="2" type="ORF">V3328_07160</name>
</gene>
<comment type="caution">
    <text evidence="2">The sequence shown here is derived from an EMBL/GenBank/DDBJ whole genome shotgun (WGS) entry which is preliminary data.</text>
</comment>
<dbReference type="EMBL" id="JAZHOF010000003">
    <property type="protein sequence ID" value="MEJ8571246.1"/>
    <property type="molecule type" value="Genomic_DNA"/>
</dbReference>
<reference evidence="2 3" key="1">
    <citation type="submission" date="2024-02" db="EMBL/GenBank/DDBJ databases">
        <title>Genome analysis and characterization of Microbaculum marinisediminis sp. nov., isolated from marine sediment.</title>
        <authorList>
            <person name="Du Z.-J."/>
            <person name="Ye Y.-Q."/>
            <person name="Zhang Z.-R."/>
            <person name="Yuan S.-M."/>
            <person name="Zhang X.-Y."/>
        </authorList>
    </citation>
    <scope>NUCLEOTIDE SEQUENCE [LARGE SCALE GENOMIC DNA]</scope>
    <source>
        <strain evidence="2 3">SDUM1044001</strain>
    </source>
</reference>
<dbReference type="AlphaFoldDB" id="A0AAW9RN63"/>
<evidence type="ECO:0000256" key="1">
    <source>
        <dbReference type="ARBA" id="ARBA00007274"/>
    </source>
</evidence>
<dbReference type="PANTHER" id="PTHR43300:SF10">
    <property type="entry name" value="2,3,4,5-TETRAHYDROPYRIDINE-2,6-DICARBOXYLATE N-ACETYLTRANSFERASE"/>
    <property type="match status" value="1"/>
</dbReference>
<protein>
    <submittedName>
        <fullName evidence="2">DapH/DapD/GlmU-related protein</fullName>
    </submittedName>
</protein>
<accession>A0AAW9RN63</accession>
<sequence>MIDPSAFVHSKAHVDPECSVGKRTRIWQFATVIRGTELGADCNVASCATLDGPIFGDRCIICPGVHIGPGFLIGNDCFIGPNVVLCNDRWPRVDKDGFDMEALRAGGYAVVLRDGASIGANAVVLPGVVIGRNALVGAGAVASRNVPDEKVLLRTGELLDIPMSERCERMRLAGA</sequence>
<evidence type="ECO:0000313" key="3">
    <source>
        <dbReference type="Proteomes" id="UP001378188"/>
    </source>
</evidence>
<dbReference type="Pfam" id="PF00132">
    <property type="entry name" value="Hexapep"/>
    <property type="match status" value="2"/>
</dbReference>
<dbReference type="Proteomes" id="UP001378188">
    <property type="component" value="Unassembled WGS sequence"/>
</dbReference>
<dbReference type="SUPFAM" id="SSF51161">
    <property type="entry name" value="Trimeric LpxA-like enzymes"/>
    <property type="match status" value="1"/>
</dbReference>
<keyword evidence="3" id="KW-1185">Reference proteome</keyword>
<organism evidence="2 3">
    <name type="scientific">Microbaculum marinum</name>
    <dbReference type="NCBI Taxonomy" id="1764581"/>
    <lineage>
        <taxon>Bacteria</taxon>
        <taxon>Pseudomonadati</taxon>
        <taxon>Pseudomonadota</taxon>
        <taxon>Alphaproteobacteria</taxon>
        <taxon>Hyphomicrobiales</taxon>
        <taxon>Tepidamorphaceae</taxon>
        <taxon>Microbaculum</taxon>
    </lineage>
</organism>